<dbReference type="AlphaFoldDB" id="A0A6L2P101"/>
<feature type="region of interest" description="Disordered" evidence="2">
    <location>
        <begin position="162"/>
        <end position="181"/>
    </location>
</feature>
<feature type="compositionally biased region" description="Basic and acidic residues" evidence="2">
    <location>
        <begin position="18"/>
        <end position="27"/>
    </location>
</feature>
<dbReference type="EMBL" id="BKCJ010010552">
    <property type="protein sequence ID" value="GEU92103.1"/>
    <property type="molecule type" value="Genomic_DNA"/>
</dbReference>
<proteinExistence type="predicted"/>
<accession>A0A6L2P101</accession>
<feature type="region of interest" description="Disordered" evidence="2">
    <location>
        <begin position="230"/>
        <end position="249"/>
    </location>
</feature>
<organism evidence="3">
    <name type="scientific">Tanacetum cinerariifolium</name>
    <name type="common">Dalmatian daisy</name>
    <name type="synonym">Chrysanthemum cinerariifolium</name>
    <dbReference type="NCBI Taxonomy" id="118510"/>
    <lineage>
        <taxon>Eukaryota</taxon>
        <taxon>Viridiplantae</taxon>
        <taxon>Streptophyta</taxon>
        <taxon>Embryophyta</taxon>
        <taxon>Tracheophyta</taxon>
        <taxon>Spermatophyta</taxon>
        <taxon>Magnoliopsida</taxon>
        <taxon>eudicotyledons</taxon>
        <taxon>Gunneridae</taxon>
        <taxon>Pentapetalae</taxon>
        <taxon>asterids</taxon>
        <taxon>campanulids</taxon>
        <taxon>Asterales</taxon>
        <taxon>Asteraceae</taxon>
        <taxon>Asteroideae</taxon>
        <taxon>Anthemideae</taxon>
        <taxon>Anthemidinae</taxon>
        <taxon>Tanacetum</taxon>
    </lineage>
</organism>
<feature type="region of interest" description="Disordered" evidence="2">
    <location>
        <begin position="1"/>
        <end position="27"/>
    </location>
</feature>
<keyword evidence="1" id="KW-0175">Coiled coil</keyword>
<name>A0A6L2P101_TANCI</name>
<reference evidence="3" key="1">
    <citation type="journal article" date="2019" name="Sci. Rep.">
        <title>Draft genome of Tanacetum cinerariifolium, the natural source of mosquito coil.</title>
        <authorList>
            <person name="Yamashiro T."/>
            <person name="Shiraishi A."/>
            <person name="Satake H."/>
            <person name="Nakayama K."/>
        </authorList>
    </citation>
    <scope>NUCLEOTIDE SEQUENCE</scope>
</reference>
<evidence type="ECO:0000313" key="3">
    <source>
        <dbReference type="EMBL" id="GEU92103.1"/>
    </source>
</evidence>
<feature type="coiled-coil region" evidence="1">
    <location>
        <begin position="293"/>
        <end position="326"/>
    </location>
</feature>
<comment type="caution">
    <text evidence="3">The sequence shown here is derived from an EMBL/GenBank/DDBJ whole genome shotgun (WGS) entry which is preliminary data.</text>
</comment>
<protein>
    <submittedName>
        <fullName evidence="3">Uncharacterized protein</fullName>
    </submittedName>
</protein>
<evidence type="ECO:0000256" key="1">
    <source>
        <dbReference type="SAM" id="Coils"/>
    </source>
</evidence>
<evidence type="ECO:0000256" key="2">
    <source>
        <dbReference type="SAM" id="MobiDB-lite"/>
    </source>
</evidence>
<gene>
    <name evidence="3" type="ORF">Tci_064081</name>
</gene>
<sequence>MLDDDIRSVSGFYTADSDDTHENEVSKSDHIFQDDNASAEHLSLQDHMYHISFITDSLKGQLPSLLSDALKYTLPQLLKDSIKSFVLTSIAKELPYVEAHVQKNLQDQFSNLLLKPMKIFVLLQKKLNNSLHKNMKKSIKLKEKQPSAQDVKNEKAMVIHNPKEKKEGTISIEDDSDNDDLDKQPLSKRFKIMTPIPNLILLNTFVPKNLLNPEEQEKSLHDFTNQLFETTSSKFSPTPPREPTPLKDPAKGKEITIVKEQVNELVTYQDKRCYIPKMPKLKSFITLEGTLSQEELNNQIKELKRIIDLKAQKDKSEQELRKMFNQATLKAHAKK</sequence>